<evidence type="ECO:0000313" key="2">
    <source>
        <dbReference type="EMBL" id="PWC12849.1"/>
    </source>
</evidence>
<protein>
    <submittedName>
        <fullName evidence="2">Uncharacterized protein</fullName>
    </submittedName>
</protein>
<keyword evidence="1" id="KW-1133">Transmembrane helix</keyword>
<gene>
    <name evidence="2" type="ORF">B4923_10030</name>
</gene>
<keyword evidence="1" id="KW-0812">Transmembrane</keyword>
<comment type="caution">
    <text evidence="2">The sequence shown here is derived from an EMBL/GenBank/DDBJ whole genome shotgun (WGS) entry which is preliminary data.</text>
</comment>
<dbReference type="EMBL" id="QDKJ01000006">
    <property type="protein sequence ID" value="PWC12849.1"/>
    <property type="molecule type" value="Genomic_DNA"/>
</dbReference>
<keyword evidence="3" id="KW-1185">Reference proteome</keyword>
<organism evidence="2 3">
    <name type="scientific">Brenneria roseae subsp. americana</name>
    <dbReference type="NCBI Taxonomy" id="1508507"/>
    <lineage>
        <taxon>Bacteria</taxon>
        <taxon>Pseudomonadati</taxon>
        <taxon>Pseudomonadota</taxon>
        <taxon>Gammaproteobacteria</taxon>
        <taxon>Enterobacterales</taxon>
        <taxon>Pectobacteriaceae</taxon>
        <taxon>Brenneria</taxon>
    </lineage>
</organism>
<reference evidence="2 3" key="1">
    <citation type="submission" date="2018-04" db="EMBL/GenBank/DDBJ databases">
        <title>Brenneria corticis sp.nov.</title>
        <authorList>
            <person name="Li Y."/>
        </authorList>
    </citation>
    <scope>NUCLEOTIDE SEQUENCE [LARGE SCALE GENOMIC DNA]</scope>
    <source>
        <strain evidence="2 3">LMG 27715</strain>
    </source>
</reference>
<proteinExistence type="predicted"/>
<feature type="transmembrane region" description="Helical" evidence="1">
    <location>
        <begin position="28"/>
        <end position="50"/>
    </location>
</feature>
<dbReference type="Proteomes" id="UP000245138">
    <property type="component" value="Unassembled WGS sequence"/>
</dbReference>
<dbReference type="AlphaFoldDB" id="A0A2U1TTY3"/>
<evidence type="ECO:0000256" key="1">
    <source>
        <dbReference type="SAM" id="Phobius"/>
    </source>
</evidence>
<evidence type="ECO:0000313" key="3">
    <source>
        <dbReference type="Proteomes" id="UP000245138"/>
    </source>
</evidence>
<accession>A0A2U1TTY3</accession>
<keyword evidence="1" id="KW-0472">Membrane</keyword>
<sequence length="59" mass="6416">MGVALHIVLLPFLNYCIAQLIHTMPTISSAFFCAFCSVPGLVSASFIYFISSMSRRANG</sequence>
<name>A0A2U1TTY3_9GAMM</name>